<proteinExistence type="predicted"/>
<sequence>VLAKFMDQQAQNIVQKMARTRIQQEYKETTLRASSSAGWTFKSPAPCMLCASLASELGSDRSQPVATCGKAEQRHNRGKPSDVPVKQSRGAGFRLVGGVRVRSKDSRVRQRPEGQQPSEKPTKLNRGEVTADATSTEVSAEEWPKLTSSMSTASVEADEQATCEVAETKVVCPVPSMVGGGKWHVVKSKRRKRGSRRLRRSYRTACAPLEFRHLTDASDRGHRAAPAPAALDDLTLDGTTSRMRPQRTFQHHKRPDGGPTDRQTGQALARPRAVKPGQARPPGQAQRAQRPASAKRRHRILI</sequence>
<gene>
    <name evidence="1" type="ORF">HPB47_018673</name>
</gene>
<evidence type="ECO:0000313" key="2">
    <source>
        <dbReference type="Proteomes" id="UP000805193"/>
    </source>
</evidence>
<evidence type="ECO:0000313" key="1">
    <source>
        <dbReference type="EMBL" id="KAG0435121.1"/>
    </source>
</evidence>
<feature type="non-terminal residue" evidence="1">
    <location>
        <position position="1"/>
    </location>
</feature>
<name>A0AC60QKZ8_IXOPE</name>
<protein>
    <submittedName>
        <fullName evidence="1">Uncharacterized protein</fullName>
    </submittedName>
</protein>
<accession>A0AC60QKZ8</accession>
<keyword evidence="2" id="KW-1185">Reference proteome</keyword>
<organism evidence="1 2">
    <name type="scientific">Ixodes persulcatus</name>
    <name type="common">Taiga tick</name>
    <dbReference type="NCBI Taxonomy" id="34615"/>
    <lineage>
        <taxon>Eukaryota</taxon>
        <taxon>Metazoa</taxon>
        <taxon>Ecdysozoa</taxon>
        <taxon>Arthropoda</taxon>
        <taxon>Chelicerata</taxon>
        <taxon>Arachnida</taxon>
        <taxon>Acari</taxon>
        <taxon>Parasitiformes</taxon>
        <taxon>Ixodida</taxon>
        <taxon>Ixodoidea</taxon>
        <taxon>Ixodidae</taxon>
        <taxon>Ixodinae</taxon>
        <taxon>Ixodes</taxon>
    </lineage>
</organism>
<comment type="caution">
    <text evidence="1">The sequence shown here is derived from an EMBL/GenBank/DDBJ whole genome shotgun (WGS) entry which is preliminary data.</text>
</comment>
<dbReference type="EMBL" id="JABSTQ010007890">
    <property type="protein sequence ID" value="KAG0435121.1"/>
    <property type="molecule type" value="Genomic_DNA"/>
</dbReference>
<reference evidence="1 2" key="1">
    <citation type="journal article" date="2020" name="Cell">
        <title>Large-Scale Comparative Analyses of Tick Genomes Elucidate Their Genetic Diversity and Vector Capacities.</title>
        <authorList>
            <consortium name="Tick Genome and Microbiome Consortium (TIGMIC)"/>
            <person name="Jia N."/>
            <person name="Wang J."/>
            <person name="Shi W."/>
            <person name="Du L."/>
            <person name="Sun Y."/>
            <person name="Zhan W."/>
            <person name="Jiang J.F."/>
            <person name="Wang Q."/>
            <person name="Zhang B."/>
            <person name="Ji P."/>
            <person name="Bell-Sakyi L."/>
            <person name="Cui X.M."/>
            <person name="Yuan T.T."/>
            <person name="Jiang B.G."/>
            <person name="Yang W.F."/>
            <person name="Lam T.T."/>
            <person name="Chang Q.C."/>
            <person name="Ding S.J."/>
            <person name="Wang X.J."/>
            <person name="Zhu J.G."/>
            <person name="Ruan X.D."/>
            <person name="Zhao L."/>
            <person name="Wei J.T."/>
            <person name="Ye R.Z."/>
            <person name="Que T.C."/>
            <person name="Du C.H."/>
            <person name="Zhou Y.H."/>
            <person name="Cheng J.X."/>
            <person name="Dai P.F."/>
            <person name="Guo W.B."/>
            <person name="Han X.H."/>
            <person name="Huang E.J."/>
            <person name="Li L.F."/>
            <person name="Wei W."/>
            <person name="Gao Y.C."/>
            <person name="Liu J.Z."/>
            <person name="Shao H.Z."/>
            <person name="Wang X."/>
            <person name="Wang C.C."/>
            <person name="Yang T.C."/>
            <person name="Huo Q.B."/>
            <person name="Li W."/>
            <person name="Chen H.Y."/>
            <person name="Chen S.E."/>
            <person name="Zhou L.G."/>
            <person name="Ni X.B."/>
            <person name="Tian J.H."/>
            <person name="Sheng Y."/>
            <person name="Liu T."/>
            <person name="Pan Y.S."/>
            <person name="Xia L.Y."/>
            <person name="Li J."/>
            <person name="Zhao F."/>
            <person name="Cao W.C."/>
        </authorList>
    </citation>
    <scope>NUCLEOTIDE SEQUENCE [LARGE SCALE GENOMIC DNA]</scope>
    <source>
        <strain evidence="1">Iper-2018</strain>
    </source>
</reference>
<dbReference type="Proteomes" id="UP000805193">
    <property type="component" value="Unassembled WGS sequence"/>
</dbReference>